<dbReference type="InterPro" id="IPR035983">
    <property type="entry name" value="Hect_E3_ubiquitin_ligase"/>
</dbReference>
<dbReference type="InterPro" id="IPR000569">
    <property type="entry name" value="HECT_dom"/>
</dbReference>
<dbReference type="PROSITE" id="PS50237">
    <property type="entry name" value="HECT"/>
    <property type="match status" value="1"/>
</dbReference>
<keyword evidence="3 4" id="KW-0833">Ubl conjugation pathway</keyword>
<comment type="caution">
    <text evidence="4">Lacks conserved residue(s) required for the propagation of feature annotation.</text>
</comment>
<dbReference type="AlphaFoldDB" id="A0A4W5P591"/>
<proteinExistence type="predicted"/>
<dbReference type="GO" id="GO:0005737">
    <property type="term" value="C:cytoplasm"/>
    <property type="evidence" value="ECO:0007669"/>
    <property type="project" value="TreeGrafter"/>
</dbReference>
<evidence type="ECO:0000256" key="4">
    <source>
        <dbReference type="PROSITE-ProRule" id="PRU00104"/>
    </source>
</evidence>
<sequence length="77" mass="9353">MVNRKKYVDLFVDMKLNKSVQSQFADFEKGFHKGCPTQAWRMFLPEELMTLLQGDDNYEWDKLREVKFYLFRYVTST</sequence>
<dbReference type="Ensembl" id="ENSHHUT00000060540.1">
    <property type="protein sequence ID" value="ENSHHUP00000058537.1"/>
    <property type="gene ID" value="ENSHHUG00000034801.1"/>
</dbReference>
<evidence type="ECO:0000256" key="3">
    <source>
        <dbReference type="ARBA" id="ARBA00022786"/>
    </source>
</evidence>
<dbReference type="Gene3D" id="3.90.1750.10">
    <property type="entry name" value="Hect, E3 ligase catalytic domains"/>
    <property type="match status" value="1"/>
</dbReference>
<reference evidence="7" key="1">
    <citation type="submission" date="2018-06" db="EMBL/GenBank/DDBJ databases">
        <title>Genome assembly of Danube salmon.</title>
        <authorList>
            <person name="Macqueen D.J."/>
            <person name="Gundappa M.K."/>
        </authorList>
    </citation>
    <scope>NUCLEOTIDE SEQUENCE [LARGE SCALE GENOMIC DNA]</scope>
</reference>
<evidence type="ECO:0000313" key="7">
    <source>
        <dbReference type="Proteomes" id="UP000314982"/>
    </source>
</evidence>
<protein>
    <recommendedName>
        <fullName evidence="5">HECT domain-containing protein</fullName>
    </recommendedName>
</protein>
<dbReference type="GeneTree" id="ENSGT00940000165755"/>
<organism evidence="6 7">
    <name type="scientific">Hucho hucho</name>
    <name type="common">huchen</name>
    <dbReference type="NCBI Taxonomy" id="62062"/>
    <lineage>
        <taxon>Eukaryota</taxon>
        <taxon>Metazoa</taxon>
        <taxon>Chordata</taxon>
        <taxon>Craniata</taxon>
        <taxon>Vertebrata</taxon>
        <taxon>Euteleostomi</taxon>
        <taxon>Actinopterygii</taxon>
        <taxon>Neopterygii</taxon>
        <taxon>Teleostei</taxon>
        <taxon>Protacanthopterygii</taxon>
        <taxon>Salmoniformes</taxon>
        <taxon>Salmonidae</taxon>
        <taxon>Salmoninae</taxon>
        <taxon>Hucho</taxon>
    </lineage>
</organism>
<dbReference type="PANTHER" id="PTHR45622:SF73">
    <property type="entry name" value="E3 UBIQUITIN-PROTEIN LIGASE HERC4-LIKE ISOFORM X1-RELATED"/>
    <property type="match status" value="1"/>
</dbReference>
<dbReference type="GO" id="GO:0006511">
    <property type="term" value="P:ubiquitin-dependent protein catabolic process"/>
    <property type="evidence" value="ECO:0007669"/>
    <property type="project" value="TreeGrafter"/>
</dbReference>
<reference evidence="6" key="3">
    <citation type="submission" date="2025-09" db="UniProtKB">
        <authorList>
            <consortium name="Ensembl"/>
        </authorList>
    </citation>
    <scope>IDENTIFICATION</scope>
</reference>
<evidence type="ECO:0000313" key="6">
    <source>
        <dbReference type="Ensembl" id="ENSHHUP00000058537.1"/>
    </source>
</evidence>
<dbReference type="GO" id="GO:0061630">
    <property type="term" value="F:ubiquitin protein ligase activity"/>
    <property type="evidence" value="ECO:0007669"/>
    <property type="project" value="TreeGrafter"/>
</dbReference>
<dbReference type="PANTHER" id="PTHR45622">
    <property type="entry name" value="UBIQUITIN-PROTEIN LIGASE E3A-RELATED"/>
    <property type="match status" value="1"/>
</dbReference>
<dbReference type="Gene3D" id="3.30.2160.10">
    <property type="entry name" value="Hect, E3 ligase catalytic domain"/>
    <property type="match status" value="1"/>
</dbReference>
<dbReference type="GO" id="GO:0016567">
    <property type="term" value="P:protein ubiquitination"/>
    <property type="evidence" value="ECO:0007669"/>
    <property type="project" value="TreeGrafter"/>
</dbReference>
<evidence type="ECO:0000259" key="5">
    <source>
        <dbReference type="PROSITE" id="PS50237"/>
    </source>
</evidence>
<evidence type="ECO:0000256" key="1">
    <source>
        <dbReference type="ARBA" id="ARBA00022679"/>
    </source>
</evidence>
<dbReference type="InterPro" id="IPR051709">
    <property type="entry name" value="Ub-ligase/GTPase-reg"/>
</dbReference>
<dbReference type="Proteomes" id="UP000314982">
    <property type="component" value="Unassembled WGS sequence"/>
</dbReference>
<feature type="domain" description="HECT" evidence="5">
    <location>
        <begin position="1"/>
        <end position="77"/>
    </location>
</feature>
<keyword evidence="2" id="KW-0677">Repeat</keyword>
<evidence type="ECO:0000256" key="2">
    <source>
        <dbReference type="ARBA" id="ARBA00022737"/>
    </source>
</evidence>
<keyword evidence="1" id="KW-0808">Transferase</keyword>
<accession>A0A4W5P591</accession>
<keyword evidence="7" id="KW-1185">Reference proteome</keyword>
<dbReference type="SUPFAM" id="SSF56204">
    <property type="entry name" value="Hect, E3 ligase catalytic domain"/>
    <property type="match status" value="1"/>
</dbReference>
<name>A0A4W5P591_9TELE</name>
<reference evidence="6" key="2">
    <citation type="submission" date="2025-08" db="UniProtKB">
        <authorList>
            <consortium name="Ensembl"/>
        </authorList>
    </citation>
    <scope>IDENTIFICATION</scope>
</reference>
<dbReference type="Pfam" id="PF00632">
    <property type="entry name" value="HECT"/>
    <property type="match status" value="1"/>
</dbReference>